<evidence type="ECO:0000313" key="1">
    <source>
        <dbReference type="EMBL" id="ERN07637.1"/>
    </source>
</evidence>
<accession>U5D128</accession>
<protein>
    <submittedName>
        <fullName evidence="1">Uncharacterized protein</fullName>
    </submittedName>
</protein>
<sequence>MPSYFLKSSASSSSVVVYGRLHTKRRPISRTCACSLKSEKMMGFYHHQKPCHQELQGGCPPQFSHAILPRFLMQFPSFGSEILTLGENRAGSGFEFGYSRRHRKKVWSDGRWENMVRGRAVVAAVEKESANVTMLASPSLESKV</sequence>
<dbReference type="Proteomes" id="UP000017836">
    <property type="component" value="Unassembled WGS sequence"/>
</dbReference>
<dbReference type="AlphaFoldDB" id="U5D128"/>
<keyword evidence="2" id="KW-1185">Reference proteome</keyword>
<organism evidence="1 2">
    <name type="scientific">Amborella trichopoda</name>
    <dbReference type="NCBI Taxonomy" id="13333"/>
    <lineage>
        <taxon>Eukaryota</taxon>
        <taxon>Viridiplantae</taxon>
        <taxon>Streptophyta</taxon>
        <taxon>Embryophyta</taxon>
        <taxon>Tracheophyta</taxon>
        <taxon>Spermatophyta</taxon>
        <taxon>Magnoliopsida</taxon>
        <taxon>Amborellales</taxon>
        <taxon>Amborellaceae</taxon>
        <taxon>Amborella</taxon>
    </lineage>
</organism>
<name>U5D128_AMBTC</name>
<dbReference type="HOGENOM" id="CLU_1799071_0_0_1"/>
<proteinExistence type="predicted"/>
<reference evidence="2" key="1">
    <citation type="journal article" date="2013" name="Science">
        <title>The Amborella genome and the evolution of flowering plants.</title>
        <authorList>
            <consortium name="Amborella Genome Project"/>
        </authorList>
    </citation>
    <scope>NUCLEOTIDE SEQUENCE [LARGE SCALE GENOMIC DNA]</scope>
</reference>
<evidence type="ECO:0000313" key="2">
    <source>
        <dbReference type="Proteomes" id="UP000017836"/>
    </source>
</evidence>
<dbReference type="EMBL" id="KI393669">
    <property type="protein sequence ID" value="ERN07637.1"/>
    <property type="molecule type" value="Genomic_DNA"/>
</dbReference>
<gene>
    <name evidence="1" type="ORF">AMTR_s04769p00001820</name>
</gene>
<dbReference type="Gramene" id="ERN07637">
    <property type="protein sequence ID" value="ERN07637"/>
    <property type="gene ID" value="AMTR_s04769p00001820"/>
</dbReference>